<dbReference type="AlphaFoldDB" id="A0A512AMI8"/>
<feature type="transmembrane region" description="Helical" evidence="1">
    <location>
        <begin position="40"/>
        <end position="58"/>
    </location>
</feature>
<feature type="transmembrane region" description="Helical" evidence="1">
    <location>
        <begin position="287"/>
        <end position="306"/>
    </location>
</feature>
<feature type="transmembrane region" description="Helical" evidence="1">
    <location>
        <begin position="79"/>
        <end position="100"/>
    </location>
</feature>
<dbReference type="PANTHER" id="PTHR23028:SF134">
    <property type="entry name" value="PUTATIVE (AFU_ORTHOLOGUE AFUA_4G08520)-RELATED"/>
    <property type="match status" value="1"/>
</dbReference>
<feature type="transmembrane region" description="Helical" evidence="1">
    <location>
        <begin position="247"/>
        <end position="266"/>
    </location>
</feature>
<dbReference type="Proteomes" id="UP000321464">
    <property type="component" value="Unassembled WGS sequence"/>
</dbReference>
<feature type="domain" description="Acyltransferase 3" evidence="2">
    <location>
        <begin position="10"/>
        <end position="329"/>
    </location>
</feature>
<dbReference type="GO" id="GO:0016747">
    <property type="term" value="F:acyltransferase activity, transferring groups other than amino-acyl groups"/>
    <property type="evidence" value="ECO:0007669"/>
    <property type="project" value="InterPro"/>
</dbReference>
<dbReference type="PANTHER" id="PTHR23028">
    <property type="entry name" value="ACETYLTRANSFERASE"/>
    <property type="match status" value="1"/>
</dbReference>
<keyword evidence="1" id="KW-0472">Membrane</keyword>
<evidence type="ECO:0000313" key="3">
    <source>
        <dbReference type="EMBL" id="GEO00923.1"/>
    </source>
</evidence>
<dbReference type="InterPro" id="IPR002656">
    <property type="entry name" value="Acyl_transf_3_dom"/>
</dbReference>
<evidence type="ECO:0000259" key="2">
    <source>
        <dbReference type="Pfam" id="PF01757"/>
    </source>
</evidence>
<protein>
    <submittedName>
        <fullName evidence="3">Acetyltransferase</fullName>
    </submittedName>
</protein>
<dbReference type="InterPro" id="IPR050879">
    <property type="entry name" value="Acyltransferase_3"/>
</dbReference>
<reference evidence="3 4" key="1">
    <citation type="submission" date="2019-07" db="EMBL/GenBank/DDBJ databases">
        <title>Whole genome shotgun sequence of Novosphingobium sediminis NBRC 106119.</title>
        <authorList>
            <person name="Hosoyama A."/>
            <person name="Uohara A."/>
            <person name="Ohji S."/>
            <person name="Ichikawa N."/>
        </authorList>
    </citation>
    <scope>NUCLEOTIDE SEQUENCE [LARGE SCALE GENOMIC DNA]</scope>
    <source>
        <strain evidence="3 4">NBRC 106119</strain>
    </source>
</reference>
<dbReference type="EMBL" id="BJYR01000018">
    <property type="protein sequence ID" value="GEO00923.1"/>
    <property type="molecule type" value="Genomic_DNA"/>
</dbReference>
<gene>
    <name evidence="3" type="ORF">NSE01_27550</name>
</gene>
<keyword evidence="3" id="KW-0808">Transferase</keyword>
<dbReference type="OrthoDB" id="9796461at2"/>
<dbReference type="Pfam" id="PF01757">
    <property type="entry name" value="Acyl_transf_3"/>
    <property type="match status" value="1"/>
</dbReference>
<organism evidence="3 4">
    <name type="scientific">Novosphingobium sediminis</name>
    <dbReference type="NCBI Taxonomy" id="707214"/>
    <lineage>
        <taxon>Bacteria</taxon>
        <taxon>Pseudomonadati</taxon>
        <taxon>Pseudomonadota</taxon>
        <taxon>Alphaproteobacteria</taxon>
        <taxon>Sphingomonadales</taxon>
        <taxon>Sphingomonadaceae</taxon>
        <taxon>Novosphingobium</taxon>
    </lineage>
</organism>
<feature type="transmembrane region" description="Helical" evidence="1">
    <location>
        <begin position="142"/>
        <end position="160"/>
    </location>
</feature>
<keyword evidence="1" id="KW-1133">Transmembrane helix</keyword>
<evidence type="ECO:0000313" key="4">
    <source>
        <dbReference type="Proteomes" id="UP000321464"/>
    </source>
</evidence>
<feature type="transmembrane region" description="Helical" evidence="1">
    <location>
        <begin position="167"/>
        <end position="188"/>
    </location>
</feature>
<dbReference type="RefSeq" id="WP_147160249.1">
    <property type="nucleotide sequence ID" value="NZ_BJYR01000018.1"/>
</dbReference>
<name>A0A512AMI8_9SPHN</name>
<comment type="caution">
    <text evidence="3">The sequence shown here is derived from an EMBL/GenBank/DDBJ whole genome shotgun (WGS) entry which is preliminary data.</text>
</comment>
<feature type="transmembrane region" description="Helical" evidence="1">
    <location>
        <begin position="221"/>
        <end position="241"/>
    </location>
</feature>
<keyword evidence="1" id="KW-0812">Transmembrane</keyword>
<keyword evidence="4" id="KW-1185">Reference proteome</keyword>
<evidence type="ECO:0000256" key="1">
    <source>
        <dbReference type="SAM" id="Phobius"/>
    </source>
</evidence>
<feature type="transmembrane region" description="Helical" evidence="1">
    <location>
        <begin position="12"/>
        <end position="28"/>
    </location>
</feature>
<sequence length="381" mass="40852">MGGHERYRLLDELRGVAAVAVLVFHIGTRGGGPMLLPNGFLAVDFFFMLSGFVIAEAYEARLQSGMTFGGFAARRLVRMAPVAMLGALAGGAYLVARAFAAPARSDPLFEVVGANLLNLLILPKLWQGRATGWELFPANGPLWSLFFEIAINLIWAAFLAGRSTRLLCLLVAVSAGFLVSLGLHFGTLHIGWEAVSLAGGAARVGFGFGIGLLLHRVRAGIPLMGHSSAVMALATLVYFLILPLPLLGWQLLIVLVCMPAVLLVAIAAGQEKVLPGGALLGRLSYPLYGTHVPLLALTAGALKYAGGVAGNHWTVLLLVPFLLAAAWAVLVWFDEPARVWLARFIPIRTDSRAFVPAPRSVRRLQRAGAAQRVMRRQLLRN</sequence>
<feature type="transmembrane region" description="Helical" evidence="1">
    <location>
        <begin position="194"/>
        <end position="214"/>
    </location>
</feature>
<accession>A0A512AMI8</accession>
<feature type="transmembrane region" description="Helical" evidence="1">
    <location>
        <begin position="312"/>
        <end position="333"/>
    </location>
</feature>
<proteinExistence type="predicted"/>